<name>A0ACB9ARE4_CICIN</name>
<proteinExistence type="predicted"/>
<dbReference type="Proteomes" id="UP001055811">
    <property type="component" value="Linkage Group LG07"/>
</dbReference>
<sequence>MTAPPYSVIRFLSKRPTTNLLPPHPSLPPAPSTVSFLLSVSTATYDVINITNTFNNPKSEPSNRLSVLSKNLIRRLSLTHSRWE</sequence>
<accession>A0ACB9ARE4</accession>
<evidence type="ECO:0000313" key="2">
    <source>
        <dbReference type="Proteomes" id="UP001055811"/>
    </source>
</evidence>
<dbReference type="EMBL" id="CM042015">
    <property type="protein sequence ID" value="KAI3711010.1"/>
    <property type="molecule type" value="Genomic_DNA"/>
</dbReference>
<keyword evidence="2" id="KW-1185">Reference proteome</keyword>
<protein>
    <submittedName>
        <fullName evidence="1">Uncharacterized protein</fullName>
    </submittedName>
</protein>
<reference evidence="1 2" key="2">
    <citation type="journal article" date="2022" name="Mol. Ecol. Resour.">
        <title>The genomes of chicory, endive, great burdock and yacon provide insights into Asteraceae paleo-polyploidization history and plant inulin production.</title>
        <authorList>
            <person name="Fan W."/>
            <person name="Wang S."/>
            <person name="Wang H."/>
            <person name="Wang A."/>
            <person name="Jiang F."/>
            <person name="Liu H."/>
            <person name="Zhao H."/>
            <person name="Xu D."/>
            <person name="Zhang Y."/>
        </authorList>
    </citation>
    <scope>NUCLEOTIDE SEQUENCE [LARGE SCALE GENOMIC DNA]</scope>
    <source>
        <strain evidence="2">cv. Punajuju</strain>
        <tissue evidence="1">Leaves</tissue>
    </source>
</reference>
<organism evidence="1 2">
    <name type="scientific">Cichorium intybus</name>
    <name type="common">Chicory</name>
    <dbReference type="NCBI Taxonomy" id="13427"/>
    <lineage>
        <taxon>Eukaryota</taxon>
        <taxon>Viridiplantae</taxon>
        <taxon>Streptophyta</taxon>
        <taxon>Embryophyta</taxon>
        <taxon>Tracheophyta</taxon>
        <taxon>Spermatophyta</taxon>
        <taxon>Magnoliopsida</taxon>
        <taxon>eudicotyledons</taxon>
        <taxon>Gunneridae</taxon>
        <taxon>Pentapetalae</taxon>
        <taxon>asterids</taxon>
        <taxon>campanulids</taxon>
        <taxon>Asterales</taxon>
        <taxon>Asteraceae</taxon>
        <taxon>Cichorioideae</taxon>
        <taxon>Cichorieae</taxon>
        <taxon>Cichoriinae</taxon>
        <taxon>Cichorium</taxon>
    </lineage>
</organism>
<comment type="caution">
    <text evidence="1">The sequence shown here is derived from an EMBL/GenBank/DDBJ whole genome shotgun (WGS) entry which is preliminary data.</text>
</comment>
<reference evidence="2" key="1">
    <citation type="journal article" date="2022" name="Mol. Ecol. Resour.">
        <title>The genomes of chicory, endive, great burdock and yacon provide insights into Asteraceae palaeo-polyploidization history and plant inulin production.</title>
        <authorList>
            <person name="Fan W."/>
            <person name="Wang S."/>
            <person name="Wang H."/>
            <person name="Wang A."/>
            <person name="Jiang F."/>
            <person name="Liu H."/>
            <person name="Zhao H."/>
            <person name="Xu D."/>
            <person name="Zhang Y."/>
        </authorList>
    </citation>
    <scope>NUCLEOTIDE SEQUENCE [LARGE SCALE GENOMIC DNA]</scope>
    <source>
        <strain evidence="2">cv. Punajuju</strain>
    </source>
</reference>
<evidence type="ECO:0000313" key="1">
    <source>
        <dbReference type="EMBL" id="KAI3711010.1"/>
    </source>
</evidence>
<gene>
    <name evidence="1" type="ORF">L2E82_40811</name>
</gene>